<organism evidence="2 3">
    <name type="scientific">Amnibacterium flavum</name>
    <dbReference type="NCBI Taxonomy" id="2173173"/>
    <lineage>
        <taxon>Bacteria</taxon>
        <taxon>Bacillati</taxon>
        <taxon>Actinomycetota</taxon>
        <taxon>Actinomycetes</taxon>
        <taxon>Micrococcales</taxon>
        <taxon>Microbacteriaceae</taxon>
        <taxon>Amnibacterium</taxon>
    </lineage>
</organism>
<dbReference type="Pfam" id="PF14013">
    <property type="entry name" value="MT0933_antitox"/>
    <property type="match status" value="1"/>
</dbReference>
<keyword evidence="3" id="KW-1185">Reference proteome</keyword>
<feature type="region of interest" description="Disordered" evidence="1">
    <location>
        <begin position="41"/>
        <end position="70"/>
    </location>
</feature>
<proteinExistence type="predicted"/>
<name>A0A2V1HR87_9MICO</name>
<sequence length="70" mass="7393">MAGFGDITGKAQQFLKDEKVQQALHGKQAEEVSDKLLDAAAKAADKASGGKHTDAIRNARDKADRAVGDK</sequence>
<dbReference type="OrthoDB" id="3267972at2"/>
<reference evidence="2 3" key="1">
    <citation type="submission" date="2018-05" db="EMBL/GenBank/DDBJ databases">
        <title>Amnibacterium sp. M8JJ-5, whole genome shotgun sequence.</title>
        <authorList>
            <person name="Tuo L."/>
        </authorList>
    </citation>
    <scope>NUCLEOTIDE SEQUENCE [LARGE SCALE GENOMIC DNA]</scope>
    <source>
        <strain evidence="2 3">M8JJ-5</strain>
    </source>
</reference>
<evidence type="ECO:0000313" key="2">
    <source>
        <dbReference type="EMBL" id="PVZ95136.1"/>
    </source>
</evidence>
<dbReference type="RefSeq" id="WP_116754874.1">
    <property type="nucleotide sequence ID" value="NZ_JBHUEX010000001.1"/>
</dbReference>
<dbReference type="Proteomes" id="UP000244893">
    <property type="component" value="Unassembled WGS sequence"/>
</dbReference>
<evidence type="ECO:0000313" key="3">
    <source>
        <dbReference type="Proteomes" id="UP000244893"/>
    </source>
</evidence>
<dbReference type="InterPro" id="IPR028037">
    <property type="entry name" value="Antitoxin_Rv0909/MT0933"/>
</dbReference>
<protein>
    <submittedName>
        <fullName evidence="2">Antitoxin protein</fullName>
    </submittedName>
</protein>
<accession>A0A2V1HR87</accession>
<dbReference type="AlphaFoldDB" id="A0A2V1HR87"/>
<feature type="compositionally biased region" description="Basic and acidic residues" evidence="1">
    <location>
        <begin position="51"/>
        <end position="70"/>
    </location>
</feature>
<evidence type="ECO:0000256" key="1">
    <source>
        <dbReference type="SAM" id="MobiDB-lite"/>
    </source>
</evidence>
<comment type="caution">
    <text evidence="2">The sequence shown here is derived from an EMBL/GenBank/DDBJ whole genome shotgun (WGS) entry which is preliminary data.</text>
</comment>
<dbReference type="EMBL" id="QEOP01000001">
    <property type="protein sequence ID" value="PVZ95136.1"/>
    <property type="molecule type" value="Genomic_DNA"/>
</dbReference>
<gene>
    <name evidence="2" type="ORF">DDQ50_00975</name>
</gene>